<name>A0A1Q2YEN7_9ASCO</name>
<feature type="compositionally biased region" description="Acidic residues" evidence="1">
    <location>
        <begin position="89"/>
        <end position="101"/>
    </location>
</feature>
<feature type="compositionally biased region" description="Basic and acidic residues" evidence="1">
    <location>
        <begin position="102"/>
        <end position="118"/>
    </location>
</feature>
<gene>
    <name evidence="2" type="ORF">PMKS-001419</name>
</gene>
<comment type="caution">
    <text evidence="2">The sequence shown here is derived from an EMBL/GenBank/DDBJ whole genome shotgun (WGS) entry which is preliminary data.</text>
</comment>
<dbReference type="Proteomes" id="UP000186136">
    <property type="component" value="Unassembled WGS sequence"/>
</dbReference>
<accession>A0A1Q2YEN7</accession>
<proteinExistence type="predicted"/>
<keyword evidence="3" id="KW-1185">Reference proteome</keyword>
<evidence type="ECO:0000313" key="2">
    <source>
        <dbReference type="EMBL" id="GAV27951.1"/>
    </source>
</evidence>
<protein>
    <submittedName>
        <fullName evidence="2">Uncharacterized protein</fullName>
    </submittedName>
</protein>
<dbReference type="AlphaFoldDB" id="A0A1Q2YEN7"/>
<feature type="region of interest" description="Disordered" evidence="1">
    <location>
        <begin position="1"/>
        <end position="182"/>
    </location>
</feature>
<evidence type="ECO:0000256" key="1">
    <source>
        <dbReference type="SAM" id="MobiDB-lite"/>
    </source>
</evidence>
<feature type="compositionally biased region" description="Acidic residues" evidence="1">
    <location>
        <begin position="135"/>
        <end position="147"/>
    </location>
</feature>
<reference evidence="2 3" key="1">
    <citation type="submission" date="2016-08" db="EMBL/GenBank/DDBJ databases">
        <title>Whole genome shotgun sequence of Pichia membranifaciens KS47-1.</title>
        <authorList>
            <person name="Konishi M."/>
            <person name="Ishida M."/>
            <person name="Arakawa T."/>
            <person name="Kato Y."/>
            <person name="Horiuchi J."/>
        </authorList>
    </citation>
    <scope>NUCLEOTIDE SEQUENCE [LARGE SCALE GENOMIC DNA]</scope>
    <source>
        <strain evidence="2 3">KS47-1</strain>
    </source>
</reference>
<organism evidence="2 3">
    <name type="scientific">Pichia membranifaciens</name>
    <dbReference type="NCBI Taxonomy" id="4926"/>
    <lineage>
        <taxon>Eukaryota</taxon>
        <taxon>Fungi</taxon>
        <taxon>Dikarya</taxon>
        <taxon>Ascomycota</taxon>
        <taxon>Saccharomycotina</taxon>
        <taxon>Pichiomycetes</taxon>
        <taxon>Pichiales</taxon>
        <taxon>Pichiaceae</taxon>
        <taxon>Pichia</taxon>
    </lineage>
</organism>
<feature type="compositionally biased region" description="Basic and acidic residues" evidence="1">
    <location>
        <begin position="38"/>
        <end position="51"/>
    </location>
</feature>
<evidence type="ECO:0000313" key="3">
    <source>
        <dbReference type="Proteomes" id="UP000186136"/>
    </source>
</evidence>
<feature type="compositionally biased region" description="Low complexity" evidence="1">
    <location>
        <begin position="17"/>
        <end position="31"/>
    </location>
</feature>
<sequence>MAEVVETDNKNSASVNEDVAAAGTTADEANASPSPVQSEKEKAAENYERVGDTTATLEALLASHRRKSNRESDKEPVFAVVSQGKGVPLEDESSEEAEEMGDEKVSARKIEGKSEARAGGKVGSSADKRLADHDSYEDEDEDDDDDNSSGIMNEKQSIGDGNEEEEAGDKMEALVTGGVSSDEDLINQTLAQTDHDDDENDVSGEVFDGRIAEQKSEEKKDENIKINKEVEAEVNKIQSNTCEPSGNVVHQVDGLPQARQVDGQEVLDEHLPVQLGRVEAFGFGHASEGRVQLHHAGICRVIQDRQLQISKRQDRVHIEFVEDHIRIDQTAGDTRKRRLLCAVANIRANPFTLQASILKPPIHRKI</sequence>
<dbReference type="EMBL" id="BDGI01000050">
    <property type="protein sequence ID" value="GAV27951.1"/>
    <property type="molecule type" value="Genomic_DNA"/>
</dbReference>